<feature type="compositionally biased region" description="Polar residues" evidence="2">
    <location>
        <begin position="427"/>
        <end position="459"/>
    </location>
</feature>
<evidence type="ECO:0000256" key="2">
    <source>
        <dbReference type="SAM" id="MobiDB-lite"/>
    </source>
</evidence>
<dbReference type="Proteomes" id="UP000887574">
    <property type="component" value="Unplaced"/>
</dbReference>
<reference evidence="5" key="1">
    <citation type="submission" date="2022-11" db="UniProtKB">
        <authorList>
            <consortium name="WormBaseParasite"/>
        </authorList>
    </citation>
    <scope>IDENTIFICATION</scope>
</reference>
<feature type="domain" description="ShKT" evidence="3">
    <location>
        <begin position="107"/>
        <end position="139"/>
    </location>
</feature>
<name>A0A915ENT1_9BILA</name>
<protein>
    <submittedName>
        <fullName evidence="5">ShKT domain-containing protein</fullName>
    </submittedName>
</protein>
<evidence type="ECO:0000313" key="4">
    <source>
        <dbReference type="Proteomes" id="UP000887574"/>
    </source>
</evidence>
<feature type="region of interest" description="Disordered" evidence="2">
    <location>
        <begin position="289"/>
        <end position="530"/>
    </location>
</feature>
<dbReference type="AlphaFoldDB" id="A0A915ENT1"/>
<feature type="compositionally biased region" description="Acidic residues" evidence="2">
    <location>
        <begin position="815"/>
        <end position="824"/>
    </location>
</feature>
<sequence length="1007" mass="107332">MGCSPSMVPPSRLSSQRSLQYPTDHYLNTTTASPTLICRWLTMLFVLLLALPASAFRAKRHAPVEDSIAPPKKHTPVLQMPPQMEQILSAEESKISKATEESGKTVCRDLINICDQFLDLCEIESEQLLHCCKKTCGGCGNNETTTVFPATDTPIIGIGNSAGEDDFPPVPNSSSQQENDNTFANSYENLGDGDQHDSHNLQGQGDSNTWDHQTSSHDAGYSGGGGGGGSGYSGGGGGSDGYSGGGYSSGGSSHTWHSFGGGSSAGGSSSHKSSNGNIGLFNLIGGGGSSHKSNGGEWSNSWSSHKNGGSSTGGGSSYTNRDSFTSGNTGDDSIPSVDTNKDGLMTPGQILPKLWMEQTTKEDQAKYDQETTTPPPDAKLNITNFGGSHIGFRQGGLDDYSTGDDNHKSFEEEGTETHNNNNYGGDSSEQAAEGQHQQDSQAWDNYNTNHTETGSNLDSQENDHHQEQYSQERDGWTDHNETSWSHGSGDTDHKDTSTELNANQNGDHGWNGAQTQHDSQESGNVVGGHTGGNSYGVNYGEKDSPESICPCAIPPGYKLVKIEGGLATILKVRIVITKHTTVIKMTVGMMMVGTLLIFPGILPIITVDQAIVKNGAVHKTDRDMILMMMDLATLLMAQENQATDLEVEMVMIKHTPAIKVTVEMEKDNKKSSYSSEKGGHKGEHDDDWNTANNNNDFGGSGWSNNDGGSGHSLEGGSTQHRQGHGFEDAGPDNTHNISGGSDHGFGGGDESNTEATTLSTDMPNYTPYEKKDDEGDGDGGDTEGEKEENADKKEDDGVDAEGAEDENAEKKYSEGEDAEGAVEEYAEKKLDNGGDAEAAEEENGENKYADEEDAEGAQEENAEKKYYEGGDTGEAEKDYANKKYSDGEDTEGAVEEYANKKEENGGDTEAEDTEKSNVQAYETSWQHNDHDGDEKPEGGDGLDEGDAEAQPYDHSTGNKASVGGKAPTRKEVSVGAVAPTRQKRNAAPSGRKVSVGAVAPTHKRHKQ</sequence>
<feature type="compositionally biased region" description="Acidic residues" evidence="2">
    <location>
        <begin position="850"/>
        <end position="860"/>
    </location>
</feature>
<feature type="compositionally biased region" description="Acidic residues" evidence="2">
    <location>
        <begin position="796"/>
        <end position="807"/>
    </location>
</feature>
<comment type="caution">
    <text evidence="1">Lacks conserved residue(s) required for the propagation of feature annotation.</text>
</comment>
<feature type="compositionally biased region" description="Polar residues" evidence="2">
    <location>
        <begin position="172"/>
        <end position="188"/>
    </location>
</feature>
<feature type="compositionally biased region" description="Basic and acidic residues" evidence="2">
    <location>
        <begin position="359"/>
        <end position="369"/>
    </location>
</feature>
<dbReference type="PROSITE" id="PS51670">
    <property type="entry name" value="SHKT"/>
    <property type="match status" value="1"/>
</dbReference>
<feature type="region of interest" description="Disordered" evidence="2">
    <location>
        <begin position="663"/>
        <end position="1007"/>
    </location>
</feature>
<feature type="compositionally biased region" description="Basic and acidic residues" evidence="2">
    <location>
        <begin position="861"/>
        <end position="886"/>
    </location>
</feature>
<feature type="compositionally biased region" description="Basic and acidic residues" evidence="2">
    <location>
        <begin position="927"/>
        <end position="938"/>
    </location>
</feature>
<feature type="compositionally biased region" description="Polar residues" evidence="2">
    <location>
        <begin position="498"/>
        <end position="523"/>
    </location>
</feature>
<feature type="compositionally biased region" description="Low complexity" evidence="2">
    <location>
        <begin position="689"/>
        <end position="706"/>
    </location>
</feature>
<feature type="disulfide bond" evidence="1">
    <location>
        <begin position="114"/>
        <end position="132"/>
    </location>
</feature>
<evidence type="ECO:0000259" key="3">
    <source>
        <dbReference type="PROSITE" id="PS51670"/>
    </source>
</evidence>
<accession>A0A915ENT1</accession>
<organism evidence="4 5">
    <name type="scientific">Ditylenchus dipsaci</name>
    <dbReference type="NCBI Taxonomy" id="166011"/>
    <lineage>
        <taxon>Eukaryota</taxon>
        <taxon>Metazoa</taxon>
        <taxon>Ecdysozoa</taxon>
        <taxon>Nematoda</taxon>
        <taxon>Chromadorea</taxon>
        <taxon>Rhabditida</taxon>
        <taxon>Tylenchina</taxon>
        <taxon>Tylenchomorpha</taxon>
        <taxon>Sphaerularioidea</taxon>
        <taxon>Anguinidae</taxon>
        <taxon>Anguininae</taxon>
        <taxon>Ditylenchus</taxon>
    </lineage>
</organism>
<evidence type="ECO:0000256" key="1">
    <source>
        <dbReference type="PROSITE-ProRule" id="PRU01005"/>
    </source>
</evidence>
<feature type="compositionally biased region" description="Low complexity" evidence="2">
    <location>
        <begin position="290"/>
        <end position="309"/>
    </location>
</feature>
<feature type="compositionally biased region" description="Polar residues" evidence="2">
    <location>
        <begin position="916"/>
        <end position="926"/>
    </location>
</feature>
<dbReference type="WBParaSite" id="jg8220">
    <property type="protein sequence ID" value="jg8220"/>
    <property type="gene ID" value="jg8220"/>
</dbReference>
<dbReference type="InterPro" id="IPR003582">
    <property type="entry name" value="ShKT_dom"/>
</dbReference>
<keyword evidence="1" id="KW-1015">Disulfide bond</keyword>
<feature type="region of interest" description="Disordered" evidence="2">
    <location>
        <begin position="152"/>
        <end position="227"/>
    </location>
</feature>
<feature type="compositionally biased region" description="Polar residues" evidence="2">
    <location>
        <begin position="318"/>
        <end position="331"/>
    </location>
</feature>
<keyword evidence="4" id="KW-1185">Reference proteome</keyword>
<feature type="compositionally biased region" description="Basic and acidic residues" evidence="2">
    <location>
        <begin position="461"/>
        <end position="481"/>
    </location>
</feature>
<feature type="compositionally biased region" description="Acidic residues" evidence="2">
    <location>
        <begin position="774"/>
        <end position="786"/>
    </location>
</feature>
<feature type="compositionally biased region" description="Polar residues" evidence="2">
    <location>
        <begin position="200"/>
        <end position="213"/>
    </location>
</feature>
<feature type="compositionally biased region" description="Polar residues" evidence="2">
    <location>
        <begin position="753"/>
        <end position="763"/>
    </location>
</feature>
<evidence type="ECO:0000313" key="5">
    <source>
        <dbReference type="WBParaSite" id="jg8220"/>
    </source>
</evidence>
<proteinExistence type="predicted"/>